<dbReference type="Proteomes" id="UP000600247">
    <property type="component" value="Unassembled WGS sequence"/>
</dbReference>
<dbReference type="Pfam" id="PF04167">
    <property type="entry name" value="DUF402"/>
    <property type="match status" value="1"/>
</dbReference>
<gene>
    <name evidence="3" type="ORF">GCM10010918_38560</name>
</gene>
<accession>A0A917HG80</accession>
<comment type="caution">
    <text evidence="3">The sequence shown here is derived from an EMBL/GenBank/DDBJ whole genome shotgun (WGS) entry which is preliminary data.</text>
</comment>
<name>A0A917HG80_9BACL</name>
<dbReference type="InterPro" id="IPR050212">
    <property type="entry name" value="Ntdp-like"/>
</dbReference>
<dbReference type="EMBL" id="BMHY01000008">
    <property type="protein sequence ID" value="GGG78023.1"/>
    <property type="molecule type" value="Genomic_DNA"/>
</dbReference>
<dbReference type="PANTHER" id="PTHR39159">
    <property type="match status" value="1"/>
</dbReference>
<evidence type="ECO:0000259" key="2">
    <source>
        <dbReference type="Pfam" id="PF04167"/>
    </source>
</evidence>
<reference evidence="3 4" key="1">
    <citation type="journal article" date="2014" name="Int. J. Syst. Evol. Microbiol.">
        <title>Complete genome sequence of Corynebacterium casei LMG S-19264T (=DSM 44701T), isolated from a smear-ripened cheese.</title>
        <authorList>
            <consortium name="US DOE Joint Genome Institute (JGI-PGF)"/>
            <person name="Walter F."/>
            <person name="Albersmeier A."/>
            <person name="Kalinowski J."/>
            <person name="Ruckert C."/>
        </authorList>
    </citation>
    <scope>NUCLEOTIDE SEQUENCE [LARGE SCALE GENOMIC DNA]</scope>
    <source>
        <strain evidence="3 4">CGMCC 1.15286</strain>
    </source>
</reference>
<keyword evidence="1" id="KW-0378">Hydrolase</keyword>
<evidence type="ECO:0000313" key="4">
    <source>
        <dbReference type="Proteomes" id="UP000600247"/>
    </source>
</evidence>
<dbReference type="PANTHER" id="PTHR39159:SF1">
    <property type="entry name" value="UPF0374 PROTEIN YGAC"/>
    <property type="match status" value="1"/>
</dbReference>
<dbReference type="InterPro" id="IPR035930">
    <property type="entry name" value="FomD-like_sf"/>
</dbReference>
<dbReference type="InterPro" id="IPR007295">
    <property type="entry name" value="DUF402"/>
</dbReference>
<organism evidence="3 4">
    <name type="scientific">Paenibacillus radicis</name>
    <name type="common">ex Gao et al. 2016</name>
    <dbReference type="NCBI Taxonomy" id="1737354"/>
    <lineage>
        <taxon>Bacteria</taxon>
        <taxon>Bacillati</taxon>
        <taxon>Bacillota</taxon>
        <taxon>Bacilli</taxon>
        <taxon>Bacillales</taxon>
        <taxon>Paenibacillaceae</taxon>
        <taxon>Paenibacillus</taxon>
    </lineage>
</organism>
<dbReference type="GO" id="GO:0016787">
    <property type="term" value="F:hydrolase activity"/>
    <property type="evidence" value="ECO:0007669"/>
    <property type="project" value="UniProtKB-KW"/>
</dbReference>
<dbReference type="SUPFAM" id="SSF159234">
    <property type="entry name" value="FomD-like"/>
    <property type="match status" value="1"/>
</dbReference>
<dbReference type="RefSeq" id="WP_188890833.1">
    <property type="nucleotide sequence ID" value="NZ_BMHY01000008.1"/>
</dbReference>
<evidence type="ECO:0000313" key="3">
    <source>
        <dbReference type="EMBL" id="GGG78023.1"/>
    </source>
</evidence>
<feature type="domain" description="DUF402" evidence="2">
    <location>
        <begin position="16"/>
        <end position="154"/>
    </location>
</feature>
<sequence length="187" mass="21975">MNIYRHCVIKSFKHDGHLHRTWQRNWLVPKERLAAAQRDEDMIVLINRQTPIQEADGKLWISRVPAVSFFIPGEWYNVVALLEDAGIRYYCNIASPPFMQGDVLTYIDYDLDVIRTIDGSRHIVDQDEYELHKLAYHYPKRVDDLVCQGLKSLLLRIDLGQAPFQESQVLAYYKEWDEQFDESESEG</sequence>
<dbReference type="Gene3D" id="2.40.380.10">
    <property type="entry name" value="FomD-like"/>
    <property type="match status" value="1"/>
</dbReference>
<keyword evidence="4" id="KW-1185">Reference proteome</keyword>
<protein>
    <submittedName>
        <fullName evidence="3">UPF0374 protein</fullName>
    </submittedName>
</protein>
<dbReference type="AlphaFoldDB" id="A0A917HG80"/>
<proteinExistence type="predicted"/>
<evidence type="ECO:0000256" key="1">
    <source>
        <dbReference type="ARBA" id="ARBA00022801"/>
    </source>
</evidence>